<dbReference type="Pfam" id="PF13302">
    <property type="entry name" value="Acetyltransf_3"/>
    <property type="match status" value="1"/>
</dbReference>
<sequence length="202" mass="21573">MLSLPARARRVSGCRGGRHALSTPRLVLQTATLIDLNMAAAAASDPEAQRWLGWPPDRLIMEGHRDRLLAQRPGRGRPYRGPDDDFRLIAMDRRSGGLAGSVYVHGEGEAGGFLAPRFRAHGLGTELFAGAAAFAHDHLGMAVVRAGAEISNSPSIGALLSAGFVPAEGLGEHELPDGRVIPSRWFCHRSDQPTRCAITGGR</sequence>
<reference evidence="3" key="1">
    <citation type="journal article" date="2019" name="Int. J. Syst. Evol. Microbiol.">
        <title>The Global Catalogue of Microorganisms (GCM) 10K type strain sequencing project: providing services to taxonomists for standard genome sequencing and annotation.</title>
        <authorList>
            <consortium name="The Broad Institute Genomics Platform"/>
            <consortium name="The Broad Institute Genome Sequencing Center for Infectious Disease"/>
            <person name="Wu L."/>
            <person name="Ma J."/>
        </authorList>
    </citation>
    <scope>NUCLEOTIDE SEQUENCE [LARGE SCALE GENOMIC DNA]</scope>
    <source>
        <strain evidence="3">JCM 17938</strain>
    </source>
</reference>
<accession>A0ABP8TKU5</accession>
<dbReference type="Proteomes" id="UP001500212">
    <property type="component" value="Unassembled WGS sequence"/>
</dbReference>
<keyword evidence="3" id="KW-1185">Reference proteome</keyword>
<feature type="domain" description="N-acetyltransferase" evidence="1">
    <location>
        <begin position="25"/>
        <end position="165"/>
    </location>
</feature>
<dbReference type="Gene3D" id="3.40.630.30">
    <property type="match status" value="1"/>
</dbReference>
<gene>
    <name evidence="2" type="ORF">GCM10023195_31620</name>
</gene>
<name>A0ABP8TKU5_9ACTN</name>
<proteinExistence type="predicted"/>
<evidence type="ECO:0000313" key="2">
    <source>
        <dbReference type="EMBL" id="GAA4608136.1"/>
    </source>
</evidence>
<dbReference type="InterPro" id="IPR000182">
    <property type="entry name" value="GNAT_dom"/>
</dbReference>
<dbReference type="InterPro" id="IPR016181">
    <property type="entry name" value="Acyl_CoA_acyltransferase"/>
</dbReference>
<evidence type="ECO:0000313" key="3">
    <source>
        <dbReference type="Proteomes" id="UP001500212"/>
    </source>
</evidence>
<organism evidence="2 3">
    <name type="scientific">Actinoallomurus liliacearum</name>
    <dbReference type="NCBI Taxonomy" id="1080073"/>
    <lineage>
        <taxon>Bacteria</taxon>
        <taxon>Bacillati</taxon>
        <taxon>Actinomycetota</taxon>
        <taxon>Actinomycetes</taxon>
        <taxon>Streptosporangiales</taxon>
        <taxon>Thermomonosporaceae</taxon>
        <taxon>Actinoallomurus</taxon>
    </lineage>
</organism>
<dbReference type="EMBL" id="BAABHJ010000008">
    <property type="protein sequence ID" value="GAA4608136.1"/>
    <property type="molecule type" value="Genomic_DNA"/>
</dbReference>
<evidence type="ECO:0000259" key="1">
    <source>
        <dbReference type="Pfam" id="PF13302"/>
    </source>
</evidence>
<comment type="caution">
    <text evidence="2">The sequence shown here is derived from an EMBL/GenBank/DDBJ whole genome shotgun (WGS) entry which is preliminary data.</text>
</comment>
<dbReference type="SUPFAM" id="SSF55729">
    <property type="entry name" value="Acyl-CoA N-acyltransferases (Nat)"/>
    <property type="match status" value="1"/>
</dbReference>
<dbReference type="RefSeq" id="WP_345354113.1">
    <property type="nucleotide sequence ID" value="NZ_BAABHJ010000008.1"/>
</dbReference>
<protein>
    <submittedName>
        <fullName evidence="2">GNAT family protein</fullName>
    </submittedName>
</protein>